<dbReference type="AlphaFoldDB" id="A0A917IX28"/>
<dbReference type="Proteomes" id="UP000627292">
    <property type="component" value="Unassembled WGS sequence"/>
</dbReference>
<gene>
    <name evidence="1" type="ORF">GCM10011379_21000</name>
</gene>
<evidence type="ECO:0000313" key="2">
    <source>
        <dbReference type="Proteomes" id="UP000627292"/>
    </source>
</evidence>
<reference evidence="1" key="1">
    <citation type="journal article" date="2014" name="Int. J. Syst. Evol. Microbiol.">
        <title>Complete genome sequence of Corynebacterium casei LMG S-19264T (=DSM 44701T), isolated from a smear-ripened cheese.</title>
        <authorList>
            <consortium name="US DOE Joint Genome Institute (JGI-PGF)"/>
            <person name="Walter F."/>
            <person name="Albersmeier A."/>
            <person name="Kalinowski J."/>
            <person name="Ruckert C."/>
        </authorList>
    </citation>
    <scope>NUCLEOTIDE SEQUENCE</scope>
    <source>
        <strain evidence="1">CGMCC 1.15290</strain>
    </source>
</reference>
<organism evidence="1 2">
    <name type="scientific">Filimonas zeae</name>
    <dbReference type="NCBI Taxonomy" id="1737353"/>
    <lineage>
        <taxon>Bacteria</taxon>
        <taxon>Pseudomonadati</taxon>
        <taxon>Bacteroidota</taxon>
        <taxon>Chitinophagia</taxon>
        <taxon>Chitinophagales</taxon>
        <taxon>Chitinophagaceae</taxon>
        <taxon>Filimonas</taxon>
    </lineage>
</organism>
<accession>A0A917IX28</accession>
<proteinExistence type="predicted"/>
<reference evidence="1" key="2">
    <citation type="submission" date="2020-09" db="EMBL/GenBank/DDBJ databases">
        <authorList>
            <person name="Sun Q."/>
            <person name="Zhou Y."/>
        </authorList>
    </citation>
    <scope>NUCLEOTIDE SEQUENCE</scope>
    <source>
        <strain evidence="1">CGMCC 1.15290</strain>
    </source>
</reference>
<protein>
    <submittedName>
        <fullName evidence="1">Uncharacterized protein</fullName>
    </submittedName>
</protein>
<dbReference type="EMBL" id="BMIB01000002">
    <property type="protein sequence ID" value="GGH66635.1"/>
    <property type="molecule type" value="Genomic_DNA"/>
</dbReference>
<comment type="caution">
    <text evidence="1">The sequence shown here is derived from an EMBL/GenBank/DDBJ whole genome shotgun (WGS) entry which is preliminary data.</text>
</comment>
<keyword evidence="2" id="KW-1185">Reference proteome</keyword>
<name>A0A917IX28_9BACT</name>
<dbReference type="RefSeq" id="WP_188951981.1">
    <property type="nucleotide sequence ID" value="NZ_BMIB01000002.1"/>
</dbReference>
<sequence>MDTISVTLDISESFTKDCEAYGISEQQMLQLFTSHLVTVCTFFENNDDLLIVQTTNVFKDFMETTIAVPESNEVKREICIKVTKTIIAMTVTGVLEWSEAEYNQLINDTYQQLLQNNKNS</sequence>
<evidence type="ECO:0000313" key="1">
    <source>
        <dbReference type="EMBL" id="GGH66635.1"/>
    </source>
</evidence>